<reference evidence="5 6" key="1">
    <citation type="journal article" date="2024" name="Commun. Biol.">
        <title>Comparative genomic analysis of thermophilic fungi reveals convergent evolutionary adaptations and gene losses.</title>
        <authorList>
            <person name="Steindorff A.S."/>
            <person name="Aguilar-Pontes M.V."/>
            <person name="Robinson A.J."/>
            <person name="Andreopoulos B."/>
            <person name="LaButti K."/>
            <person name="Kuo A."/>
            <person name="Mondo S."/>
            <person name="Riley R."/>
            <person name="Otillar R."/>
            <person name="Haridas S."/>
            <person name="Lipzen A."/>
            <person name="Grimwood J."/>
            <person name="Schmutz J."/>
            <person name="Clum A."/>
            <person name="Reid I.D."/>
            <person name="Moisan M.C."/>
            <person name="Butler G."/>
            <person name="Nguyen T.T.M."/>
            <person name="Dewar K."/>
            <person name="Conant G."/>
            <person name="Drula E."/>
            <person name="Henrissat B."/>
            <person name="Hansel C."/>
            <person name="Singer S."/>
            <person name="Hutchinson M.I."/>
            <person name="de Vries R.P."/>
            <person name="Natvig D.O."/>
            <person name="Powell A.J."/>
            <person name="Tsang A."/>
            <person name="Grigoriev I.V."/>
        </authorList>
    </citation>
    <scope>NUCLEOTIDE SEQUENCE [LARGE SCALE GENOMIC DNA]</scope>
    <source>
        <strain evidence="5 6">CBS 494.80</strain>
    </source>
</reference>
<gene>
    <name evidence="5" type="ORF">VTL71DRAFT_9465</name>
</gene>
<dbReference type="Pfam" id="PF20220">
    <property type="entry name" value="ABC_toxin_N"/>
    <property type="match status" value="1"/>
</dbReference>
<comment type="caution">
    <text evidence="5">The sequence shown here is derived from an EMBL/GenBank/DDBJ whole genome shotgun (WGS) entry which is preliminary data.</text>
</comment>
<feature type="compositionally biased region" description="Polar residues" evidence="1">
    <location>
        <begin position="1"/>
        <end position="10"/>
    </location>
</feature>
<keyword evidence="6" id="KW-1185">Reference proteome</keyword>
<sequence length="3397" mass="379826">MNPNSFSRNAANMKMTSSSRSQTVQQTTDYNVHGIVLQVDGTPLVDYIVSAVDVDIRSEQPLGSTRTCKPDGSYVIPYFPDKVKPLERGSADLRIYVYDPAGRADEPLAKSEITFNAPRVCTIDIVVGGTAVKGPPEFDALSARILPLLGKLEPSKIVEDEEHQDISFLVGELDEQRERVEFYALAFQSQATTKLDPDIFYGVFRKGLSTDLGHLLGQSVTQWRDALKAAMAENIIRARSDKELDALLQAVIRQGVRRAVQIPGEEGKTALGALLSTSFQSPALFVEALTKAENPSVEEFWTGLEAQPAFKGKVAALQSTVQLGILTLSHTPLVQELQRQRKDFADLTQFSVKGWLKLIQHPVSKIGVPPEVHGDTEDEQALNYATALSHAVEDAMPAKHLVDRLADPEDDAEQGHLPTKPQLLSFLQKNPEFDFTAQRLPDYLAKNPEALVGVERPEVVKSTVQAIQRVYSVAPRYSQTRTLVADGIHSAMQISRMGQSAFATRYGAALGGKAEAYKIFERSEQLHAMTFNLLATFGLANSRIEAPVWLTPKVSQTTVDGSIPDLATLFGSMDMCACEECRSIDGPAAYYVDILHFLKDRRLIDTIERDADGNIDKVTFKRRLLPGSDFEVEMNVKDVLFDRRPDLGEIELTCQNTSTPLPYIDLTIEVLEDAISPLPRFRKVTLPDTAAGELDTLNVQNIRPLFTPPLSRFATATVVNRGEWWEIDEAAFTYSIQMEDKKVTAVWRSRQTKGSAAERGANPQYMNAGAYDVLRKQVYPWQLPFDLWTETVRTYLAHIDVQRWMITEVLSPIPRSETLQRLDIAFEQLDLTKIDADLISGDTTGQGDTPSSGLWNLWGFNKEALDVDNGIPDPSDKNLMITGGLWTTVLTSRLDVFLRQSGLKYNQLRNLMQVYKPPEKPVLSINPIEGANAGTCNLKELQLGGADVGALHWICRFVRLFRKVESRGWTIITLGQALEVFGSQLLLSLAHIERIRAVLEIPLQSIIAFWAPISTQVYVDHENEDEDVEPASFFASIFRNKTVITNPPDPIFTGDPANLSGLLSASAAAISAGLNIAARDLSALLQSPTIVADDQLSLNNLSQLYRHTVLAKALGLKIRDYLVLLKLRPFEVFENTSATVAFVESISRIVDSGFSFVELNYLLCHDFTDDSGVHPTDGSLSRILEDLRSDLQKISNENTFGDEEETDENGEITKKKLTLLGWPTDIITQTVGMLNNSTNFSVPIGAPLPVGLVFPEGLQDKISYDATDETALRLSFTRVMTIAEQDDLLDVENASTEYEKAIKALFDAPRTFFKRNLGSFLAQLRDFTADLDALPASVKLPASLKRKFFFDPTAKKLHFLGVMSESEKQAILAGVDQVADTKFVKAVGSLFEAPDVFNTTADVFLTPENVSTMFDASKIGDELVGTSTRSAVLLKKLLPVLKDRLSSQLVTQKVGQYLGLEDQITEALLTKWAKLPSGFVGLAFRAPAFIDSSTRVSVTKAAFPTQFSALVLLKKIALVASKFGLSKKQLRWLFELRTSMPPDQTTNWLDLDVLPLEPVPADAARFLGWERLVALFQLRDGVPLGEDTLDTIFTMARSGGGDLIEELSKRTQWLQKDVEYLVSPAVFNFTLLDAFRDEVALKKILDALNLIRKIGCSAAQAALFAKAELGELEARAVVQTVKSKYDKTMWLTVARPLRNILREKQRAALVAHLVAHPIPGVVPIWHNSNDLYAYYLMDVEMGPCQLTSRIKQAISVTQLFTQRCLMNLERRQVLASSEFDVRWNEWKTLKLFRVTSAARQVFEKPENFLDSSLRDDKSPFYKELETELQQNDLTQATAEVAFANYLEKLDTIASLEVLAYYHQEEADAAGNAAVDIIHIFARSRGTPAQYFYRKRVDAAEWTAWEKMDVDIHGSHLIPVLWGRRLYLFWAVMTARQEKSSITLPSGSSGVPVGDSFWEIKLAWSELKNGKWLTKKISEDFILCWKSGKVAFQDFDEPDMLKKEGRSNLTFKVVGGGDSSSLRIDCKQIIASPDLIGYFFFDGVKVSPTVTSYLRDELMPASIDPFLFHYSYIACPTGTTPRWMSFGQVGDARTGGTTGGKLYLTTKQFSTDLLKQSKTEVTKRKEEALVLRNIVGPGLFNIIHGHQDQQFSSQRPFFFQHQNKSFFVEPEDIALSYNPRFGLKDAAKLNPVLLDGSYFSQYLEKKGIPTPSHPFPGPDVVGPLVGNPSFDVSTTRIQSLVKSSIGAAREVRSLAFVSIVSRNTSKLDLSRVDVIIDSIFPKKKVYKFTSFYHPFVTEFTKHLNRDGIDGLLQRPVQLSKRVFFKAAFDPNRTQMTGDYPEEEVDFDLGGSMSQYNWELFFHIPILIAERLSQNQRFQEAQKWFHYVFDPTDTSNLPSPMRYWRMKTFFETEDPQYAEETIQNLMRFLAKRGNPEELAALSASLRRRLESMEEAVKRWRKDPFNPYLVARTRTTAFQKAVVMKYLDNLIAWGDHLFRQDTIESINEATQLFILAAEILGDRPSEIAPRAKPRVQTFNTMEKILDSFSNALVQIEELVPAAPTNKTFIHPTKYQAQVASSNILYFCVPKNSKLLGYWDLVADRLFKIRKCMNLQGIVRELALFEPPIDPMLLVKASAAGVDLGSVLTDLNASLPHYKFTVMVAKANEVCNELRGLGSALLTALEKRDAESLALLRANHEIKTLEAVRGIKEKSIREATEALSAVSQGKSVVEERFNYYSTIAFMNPWEITHMSMEGLALVLQIIEAATQPVAASLALIPEVKVGSPTSVGVTYGGANLSYSASYFGAFLSRSAGLLSKGAGMAATMGGHWRRKDDWELQKRLASKELLQFDKQISGALVRLDMSVQELSNHDLQQVNAKEIRDYMEGKFINTQLYDWMIGQLSTLYFQSYQMAFDVAKRAERAYAFELGLPKADFVQFGYWDSMKKGFLAGEKLAYDIKRMELSYLDQDRREYEITKAISLVQLDPVALIQLKETGECFFGVPEALFDLDYPGHYFRRIRTVGVTVPCVVGPHSSFSSTLTLLKSSVRVGATLSNGKYGRRDNDTRFRDSYDPSQSIVTSTGQNDSGLFEVNLRDERYLPFERSGVISSWRLQLGAGTMSQIDFQTITDIVLHFKYTAREAGEPLRSQAIAELKSKTLDSIAIAESQTGLSRFFSLRHEFPDAWHRLWQPPSGREGATKQEAKLPVLAARFPFMFRLAKGLAISRIQIFIRVKEKFLKSTHGAAKVKFTIAAEDAPEDDENPPLGLIEWKGVLRGAKTLDNPPGVFIITAWLDGGGLVLREAVDEIMLVAHYALPTPPWCIRGFTPDSDDESSQQDSHLVASDNDSNKLKKKLEVAPPKIHRLDKAQEEVGQSLNKFIPRAIQSKVSTGGNVRTQHSSL</sequence>
<feature type="region of interest" description="Disordered" evidence="1">
    <location>
        <begin position="1"/>
        <end position="25"/>
    </location>
</feature>
<feature type="region of interest" description="Disordered" evidence="1">
    <location>
        <begin position="3323"/>
        <end position="3364"/>
    </location>
</feature>
<feature type="domain" description="Tc toxin complex TcA C-terminal TcB-binding" evidence="2">
    <location>
        <begin position="2850"/>
        <end position="3136"/>
    </location>
</feature>
<dbReference type="Proteomes" id="UP001595075">
    <property type="component" value="Unassembled WGS sequence"/>
</dbReference>
<feature type="compositionally biased region" description="Low complexity" evidence="1">
    <location>
        <begin position="16"/>
        <end position="25"/>
    </location>
</feature>
<feature type="compositionally biased region" description="Basic and acidic residues" evidence="1">
    <location>
        <begin position="3343"/>
        <end position="3352"/>
    </location>
</feature>
<evidence type="ECO:0000313" key="5">
    <source>
        <dbReference type="EMBL" id="KAL2060434.1"/>
    </source>
</evidence>
<proteinExistence type="predicted"/>
<feature type="domain" description="ABC toxin N-terminal" evidence="4">
    <location>
        <begin position="1701"/>
        <end position="1825"/>
    </location>
</feature>
<name>A0ABR4BRZ7_9HELO</name>
<evidence type="ECO:0000313" key="6">
    <source>
        <dbReference type="Proteomes" id="UP001595075"/>
    </source>
</evidence>
<dbReference type="InterPro" id="IPR046839">
    <property type="entry name" value="ABC_toxin_N"/>
</dbReference>
<evidence type="ECO:0000259" key="4">
    <source>
        <dbReference type="Pfam" id="PF20220"/>
    </source>
</evidence>
<feature type="domain" description="Neuraminidase-like" evidence="3">
    <location>
        <begin position="1855"/>
        <end position="1979"/>
    </location>
</feature>
<accession>A0ABR4BRZ7</accession>
<evidence type="ECO:0008006" key="7">
    <source>
        <dbReference type="Google" id="ProtNLM"/>
    </source>
</evidence>
<protein>
    <recommendedName>
        <fullName evidence="7">Virulence plasmid A protein</fullName>
    </recommendedName>
</protein>
<dbReference type="Pfam" id="PF18276">
    <property type="entry name" value="TcA_TcB_BD"/>
    <property type="match status" value="1"/>
</dbReference>
<evidence type="ECO:0000259" key="3">
    <source>
        <dbReference type="Pfam" id="PF18413"/>
    </source>
</evidence>
<organism evidence="5 6">
    <name type="scientific">Oculimacula yallundae</name>
    <dbReference type="NCBI Taxonomy" id="86028"/>
    <lineage>
        <taxon>Eukaryota</taxon>
        <taxon>Fungi</taxon>
        <taxon>Dikarya</taxon>
        <taxon>Ascomycota</taxon>
        <taxon>Pezizomycotina</taxon>
        <taxon>Leotiomycetes</taxon>
        <taxon>Helotiales</taxon>
        <taxon>Ploettnerulaceae</taxon>
        <taxon>Oculimacula</taxon>
    </lineage>
</organism>
<evidence type="ECO:0000256" key="1">
    <source>
        <dbReference type="SAM" id="MobiDB-lite"/>
    </source>
</evidence>
<dbReference type="InterPro" id="IPR041079">
    <property type="entry name" value="Neuraminidase-like"/>
</dbReference>
<evidence type="ECO:0000259" key="2">
    <source>
        <dbReference type="Pfam" id="PF18276"/>
    </source>
</evidence>
<dbReference type="EMBL" id="JAZHXI010000022">
    <property type="protein sequence ID" value="KAL2060434.1"/>
    <property type="molecule type" value="Genomic_DNA"/>
</dbReference>
<dbReference type="Pfam" id="PF18413">
    <property type="entry name" value="Neuraminidase"/>
    <property type="match status" value="1"/>
</dbReference>
<dbReference type="InterPro" id="IPR040840">
    <property type="entry name" value="TcA_TcB_BD"/>
</dbReference>